<dbReference type="Proteomes" id="UP001157910">
    <property type="component" value="Unassembled WGS sequence"/>
</dbReference>
<evidence type="ECO:0000256" key="1">
    <source>
        <dbReference type="SAM" id="MobiDB-lite"/>
    </source>
</evidence>
<reference evidence="2 3" key="1">
    <citation type="submission" date="2017-05" db="EMBL/GenBank/DDBJ databases">
        <authorList>
            <person name="Varghese N."/>
            <person name="Submissions S."/>
        </authorList>
    </citation>
    <scope>NUCLEOTIDE SEQUENCE [LARGE SCALE GENOMIC DNA]</scope>
    <source>
        <strain evidence="2 3">SM16</strain>
    </source>
</reference>
<evidence type="ECO:0000313" key="2">
    <source>
        <dbReference type="EMBL" id="SMP78681.1"/>
    </source>
</evidence>
<comment type="caution">
    <text evidence="2">The sequence shown here is derived from an EMBL/GenBank/DDBJ whole genome shotgun (WGS) entry which is preliminary data.</text>
</comment>
<evidence type="ECO:0000313" key="3">
    <source>
        <dbReference type="Proteomes" id="UP001157910"/>
    </source>
</evidence>
<dbReference type="EMBL" id="FXUI01000011">
    <property type="protein sequence ID" value="SMP78681.1"/>
    <property type="molecule type" value="Genomic_DNA"/>
</dbReference>
<accession>A0ABY1QV31</accession>
<organism evidence="2 3">
    <name type="scientific">Novosphingobium panipatense</name>
    <dbReference type="NCBI Taxonomy" id="428991"/>
    <lineage>
        <taxon>Bacteria</taxon>
        <taxon>Pseudomonadati</taxon>
        <taxon>Pseudomonadota</taxon>
        <taxon>Alphaproteobacteria</taxon>
        <taxon>Sphingomonadales</taxon>
        <taxon>Sphingomonadaceae</taxon>
        <taxon>Novosphingobium</taxon>
    </lineage>
</organism>
<sequence>MFHHALTQPNGGQISEMAALLDHVAQASTRPRYAFMVLNLIAEVARPDGSAGPFVFREGSSTLLRDWLCDALAPMGARDPKRLMLVEKVRTELQATGSAPEDPAVEEAALAAAMHERIRKSGKTNLSRAVSELVRAGLIRRHYQGFRVDHHNRGAGRHAVYTLLGRARCLMGRSGPCPPPSETRIDPKPRQGELRFN</sequence>
<proteinExistence type="predicted"/>
<feature type="region of interest" description="Disordered" evidence="1">
    <location>
        <begin position="173"/>
        <end position="197"/>
    </location>
</feature>
<protein>
    <submittedName>
        <fullName evidence="2">Uncharacterized protein</fullName>
    </submittedName>
</protein>
<gene>
    <name evidence="2" type="ORF">SAMN06296065_11172</name>
</gene>
<feature type="compositionally biased region" description="Basic and acidic residues" evidence="1">
    <location>
        <begin position="183"/>
        <end position="197"/>
    </location>
</feature>
<name>A0ABY1QV31_9SPHN</name>
<dbReference type="RefSeq" id="WP_369825700.1">
    <property type="nucleotide sequence ID" value="NZ_FXUI01000011.1"/>
</dbReference>
<keyword evidence="3" id="KW-1185">Reference proteome</keyword>